<comment type="similarity">
    <text evidence="1">Belongs to the peptidase C40 family.</text>
</comment>
<dbReference type="Gene3D" id="3.90.1720.10">
    <property type="entry name" value="endopeptidase domain like (from Nostoc punctiforme)"/>
    <property type="match status" value="1"/>
</dbReference>
<evidence type="ECO:0000313" key="8">
    <source>
        <dbReference type="EMBL" id="GAA2033502.1"/>
    </source>
</evidence>
<protein>
    <recommendedName>
        <fullName evidence="7">NlpC/P60 domain-containing protein</fullName>
    </recommendedName>
</protein>
<evidence type="ECO:0000256" key="5">
    <source>
        <dbReference type="SAM" id="MobiDB-lite"/>
    </source>
</evidence>
<dbReference type="InterPro" id="IPR051202">
    <property type="entry name" value="Peptidase_C40"/>
</dbReference>
<dbReference type="PROSITE" id="PS51935">
    <property type="entry name" value="NLPC_P60"/>
    <property type="match status" value="1"/>
</dbReference>
<dbReference type="PANTHER" id="PTHR47053">
    <property type="entry name" value="MUREIN DD-ENDOPEPTIDASE MEPH-RELATED"/>
    <property type="match status" value="1"/>
</dbReference>
<proteinExistence type="inferred from homology"/>
<organism evidence="8 9">
    <name type="scientific">Yaniella flava</name>
    <dbReference type="NCBI Taxonomy" id="287930"/>
    <lineage>
        <taxon>Bacteria</taxon>
        <taxon>Bacillati</taxon>
        <taxon>Actinomycetota</taxon>
        <taxon>Actinomycetes</taxon>
        <taxon>Micrococcales</taxon>
        <taxon>Micrococcaceae</taxon>
        <taxon>Yaniella</taxon>
    </lineage>
</organism>
<evidence type="ECO:0000256" key="4">
    <source>
        <dbReference type="ARBA" id="ARBA00022807"/>
    </source>
</evidence>
<feature type="compositionally biased region" description="Pro residues" evidence="5">
    <location>
        <begin position="369"/>
        <end position="384"/>
    </location>
</feature>
<feature type="region of interest" description="Disordered" evidence="5">
    <location>
        <begin position="111"/>
        <end position="390"/>
    </location>
</feature>
<evidence type="ECO:0000259" key="7">
    <source>
        <dbReference type="PROSITE" id="PS51935"/>
    </source>
</evidence>
<feature type="domain" description="NlpC/P60" evidence="7">
    <location>
        <begin position="386"/>
        <end position="512"/>
    </location>
</feature>
<evidence type="ECO:0000313" key="9">
    <source>
        <dbReference type="Proteomes" id="UP001501461"/>
    </source>
</evidence>
<keyword evidence="9" id="KW-1185">Reference proteome</keyword>
<accession>A0ABN2UD34</accession>
<feature type="compositionally biased region" description="Low complexity" evidence="5">
    <location>
        <begin position="309"/>
        <end position="368"/>
    </location>
</feature>
<dbReference type="PANTHER" id="PTHR47053:SF1">
    <property type="entry name" value="MUREIN DD-ENDOPEPTIDASE MEPH-RELATED"/>
    <property type="match status" value="1"/>
</dbReference>
<feature type="compositionally biased region" description="Low complexity" evidence="5">
    <location>
        <begin position="290"/>
        <end position="301"/>
    </location>
</feature>
<evidence type="ECO:0000256" key="2">
    <source>
        <dbReference type="ARBA" id="ARBA00022670"/>
    </source>
</evidence>
<dbReference type="Pfam" id="PF00877">
    <property type="entry name" value="NLPC_P60"/>
    <property type="match status" value="1"/>
</dbReference>
<feature type="compositionally biased region" description="Acidic residues" evidence="5">
    <location>
        <begin position="250"/>
        <end position="261"/>
    </location>
</feature>
<evidence type="ECO:0000256" key="1">
    <source>
        <dbReference type="ARBA" id="ARBA00007074"/>
    </source>
</evidence>
<feature type="compositionally biased region" description="Basic and acidic residues" evidence="5">
    <location>
        <begin position="218"/>
        <end position="234"/>
    </location>
</feature>
<keyword evidence="6" id="KW-0732">Signal</keyword>
<gene>
    <name evidence="8" type="ORF">GCM10009720_12550</name>
</gene>
<dbReference type="RefSeq" id="WP_343956768.1">
    <property type="nucleotide sequence ID" value="NZ_BAAAMN010000018.1"/>
</dbReference>
<evidence type="ECO:0000256" key="3">
    <source>
        <dbReference type="ARBA" id="ARBA00022801"/>
    </source>
</evidence>
<feature type="chain" id="PRO_5046138020" description="NlpC/P60 domain-containing protein" evidence="6">
    <location>
        <begin position="26"/>
        <end position="512"/>
    </location>
</feature>
<feature type="compositionally biased region" description="Polar residues" evidence="5">
    <location>
        <begin position="273"/>
        <end position="289"/>
    </location>
</feature>
<reference evidence="8 9" key="1">
    <citation type="journal article" date="2019" name="Int. J. Syst. Evol. Microbiol.">
        <title>The Global Catalogue of Microorganisms (GCM) 10K type strain sequencing project: providing services to taxonomists for standard genome sequencing and annotation.</title>
        <authorList>
            <consortium name="The Broad Institute Genomics Platform"/>
            <consortium name="The Broad Institute Genome Sequencing Center for Infectious Disease"/>
            <person name="Wu L."/>
            <person name="Ma J."/>
        </authorList>
    </citation>
    <scope>NUCLEOTIDE SEQUENCE [LARGE SCALE GENOMIC DNA]</scope>
    <source>
        <strain evidence="8 9">JCM 13595</strain>
    </source>
</reference>
<dbReference type="SUPFAM" id="SSF54001">
    <property type="entry name" value="Cysteine proteinases"/>
    <property type="match status" value="1"/>
</dbReference>
<feature type="compositionally biased region" description="Low complexity" evidence="5">
    <location>
        <begin position="236"/>
        <end position="246"/>
    </location>
</feature>
<feature type="region of interest" description="Disordered" evidence="5">
    <location>
        <begin position="36"/>
        <end position="68"/>
    </location>
</feature>
<dbReference type="InterPro" id="IPR000064">
    <property type="entry name" value="NLP_P60_dom"/>
</dbReference>
<keyword evidence="2" id="KW-0645">Protease</keyword>
<dbReference type="InterPro" id="IPR038765">
    <property type="entry name" value="Papain-like_cys_pep_sf"/>
</dbReference>
<feature type="compositionally biased region" description="Polar residues" evidence="5">
    <location>
        <begin position="179"/>
        <end position="189"/>
    </location>
</feature>
<feature type="compositionally biased region" description="Basic and acidic residues" evidence="5">
    <location>
        <begin position="199"/>
        <end position="208"/>
    </location>
</feature>
<sequence length="512" mass="53518">MKSRSVKGAAAGVALVTVAAMSATAMPQIFSESDTFFAGSNDASAPSLTEVPDLPDEETVAAAKDNPDAQAKLREDLKEILDKSNQRLADAEGQTLSTNEKARELNIAAADARRDAETASQQAELASADNEEAQENAGEAAADMYRNGGLSTEEFMLGDEDALRAEQNGQQVAEGLTGQAGNSQYQDDAQNAVADNEDDRAQAAKDAAEQAEAEAEAEQQRLVEEEAQREREEQEAQQQRMAVAAALEETNSEETVEDLDDEVRSERFEENAGVSTASNQTSPTDTSSVSEAPVTPTPSETATEEETESASPSETATPSPTPTETSTSTPSSTPSSTPTQSSTPSSTPSATPTQTATPTPTPTRTATPTPTPTPTPTQTTPPPSSGGNMSAAVNWAVNKTNEAGTSYVWGGNGPKGYDCSGFTVAAFAQSGKSLPRQSSAQFGAAKQYVSLDNLQAGDLVFWSNNGSGSGVYHVAIYIGNGQIAHARNPSTGISITSLHYSPYNMMSVGGRY</sequence>
<evidence type="ECO:0000256" key="6">
    <source>
        <dbReference type="SAM" id="SignalP"/>
    </source>
</evidence>
<dbReference type="EMBL" id="BAAAMN010000018">
    <property type="protein sequence ID" value="GAA2033502.1"/>
    <property type="molecule type" value="Genomic_DNA"/>
</dbReference>
<keyword evidence="4" id="KW-0788">Thiol protease</keyword>
<comment type="caution">
    <text evidence="8">The sequence shown here is derived from an EMBL/GenBank/DDBJ whole genome shotgun (WGS) entry which is preliminary data.</text>
</comment>
<dbReference type="Proteomes" id="UP001501461">
    <property type="component" value="Unassembled WGS sequence"/>
</dbReference>
<keyword evidence="3" id="KW-0378">Hydrolase</keyword>
<feature type="signal peptide" evidence="6">
    <location>
        <begin position="1"/>
        <end position="25"/>
    </location>
</feature>
<name>A0ABN2UD34_9MICC</name>